<sequence length="366" mass="42358">MRQKKIVFPLLREVKTIPPTISLIEYLGKKGYEVVFFTYYSSGSAFDNSIKTITVSNDPYPSDLISRILAKIKFNWLFFNYYRKNKENIHSLWFGALDVIGMHFFYKNVIKVYQAHELEERSVKNAGKFDYVIVPEENRAWILYFLGKMQRKPLLLPNIPNYNSYTFTQDEELLEFKKEGKVLVLYSGLIDIQKRNLFALLGAIELLPPAYCLVIIPSTVRVRDDFSLFKLEIEKRALSNRVFILESRTPPFHLDTIGTVDIGIGLYSATSLNNVYAAPNRLYEFTMMGTPVILPDYPGFKAFAKEFPYAINTVDANREKDMADTITSIYQNIDLAQRMCSKFCQLNADYDKYASVVVNSIMDHRE</sequence>
<protein>
    <recommendedName>
        <fullName evidence="3">Glycosyltransferase</fullName>
    </recommendedName>
</protein>
<keyword evidence="2" id="KW-1185">Reference proteome</keyword>
<dbReference type="Proteomes" id="UP000279600">
    <property type="component" value="Chromosome"/>
</dbReference>
<dbReference type="EMBL" id="CP034549">
    <property type="protein sequence ID" value="AZQ44695.1"/>
    <property type="molecule type" value="Genomic_DNA"/>
</dbReference>
<gene>
    <name evidence="1" type="ORF">EJ995_10755</name>
</gene>
<evidence type="ECO:0000313" key="1">
    <source>
        <dbReference type="EMBL" id="AZQ44695.1"/>
    </source>
</evidence>
<dbReference type="AlphaFoldDB" id="A0A3S9MZL0"/>
<dbReference type="RefSeq" id="WP_126448385.1">
    <property type="nucleotide sequence ID" value="NZ_CP034549.1"/>
</dbReference>
<reference evidence="1 2" key="1">
    <citation type="submission" date="2018-12" db="EMBL/GenBank/DDBJ databases">
        <title>Complete genome of Nonlabens sp. MJ115.</title>
        <authorList>
            <person name="Choi H.S."/>
            <person name="Jung J."/>
        </authorList>
    </citation>
    <scope>NUCLEOTIDE SEQUENCE [LARGE SCALE GENOMIC DNA]</scope>
    <source>
        <strain evidence="1 2">MJ115</strain>
    </source>
</reference>
<dbReference type="OrthoDB" id="9813214at2"/>
<organism evidence="1 2">
    <name type="scientific">Nonlabens ponticola</name>
    <dbReference type="NCBI Taxonomy" id="2496866"/>
    <lineage>
        <taxon>Bacteria</taxon>
        <taxon>Pseudomonadati</taxon>
        <taxon>Bacteroidota</taxon>
        <taxon>Flavobacteriia</taxon>
        <taxon>Flavobacteriales</taxon>
        <taxon>Flavobacteriaceae</taxon>
        <taxon>Nonlabens</taxon>
    </lineage>
</organism>
<dbReference type="SUPFAM" id="SSF53756">
    <property type="entry name" value="UDP-Glycosyltransferase/glycogen phosphorylase"/>
    <property type="match status" value="1"/>
</dbReference>
<evidence type="ECO:0000313" key="2">
    <source>
        <dbReference type="Proteomes" id="UP000279600"/>
    </source>
</evidence>
<accession>A0A3S9MZL0</accession>
<proteinExistence type="predicted"/>
<dbReference type="KEGG" id="noj:EJ995_10755"/>
<dbReference type="Gene3D" id="3.40.50.2000">
    <property type="entry name" value="Glycogen Phosphorylase B"/>
    <property type="match status" value="1"/>
</dbReference>
<name>A0A3S9MZL0_9FLAO</name>
<evidence type="ECO:0008006" key="3">
    <source>
        <dbReference type="Google" id="ProtNLM"/>
    </source>
</evidence>